<feature type="region of interest" description="Disordered" evidence="1">
    <location>
        <begin position="15"/>
        <end position="44"/>
    </location>
</feature>
<proteinExistence type="predicted"/>
<feature type="non-terminal residue" evidence="2">
    <location>
        <position position="44"/>
    </location>
</feature>
<protein>
    <submittedName>
        <fullName evidence="2">Uncharacterized protein</fullName>
    </submittedName>
</protein>
<organism evidence="2">
    <name type="scientific">uncultured Thermomicrobiales bacterium</name>
    <dbReference type="NCBI Taxonomy" id="1645740"/>
    <lineage>
        <taxon>Bacteria</taxon>
        <taxon>Pseudomonadati</taxon>
        <taxon>Thermomicrobiota</taxon>
        <taxon>Thermomicrobia</taxon>
        <taxon>Thermomicrobiales</taxon>
        <taxon>environmental samples</taxon>
    </lineage>
</organism>
<reference evidence="2" key="1">
    <citation type="submission" date="2020-02" db="EMBL/GenBank/DDBJ databases">
        <authorList>
            <person name="Meier V. D."/>
        </authorList>
    </citation>
    <scope>NUCLEOTIDE SEQUENCE</scope>
    <source>
        <strain evidence="2">AVDCRST_MAG59</strain>
    </source>
</reference>
<evidence type="ECO:0000256" key="1">
    <source>
        <dbReference type="SAM" id="MobiDB-lite"/>
    </source>
</evidence>
<name>A0A6J4UUQ9_9BACT</name>
<feature type="non-terminal residue" evidence="2">
    <location>
        <position position="1"/>
    </location>
</feature>
<accession>A0A6J4UUQ9</accession>
<feature type="compositionally biased region" description="Low complexity" evidence="1">
    <location>
        <begin position="15"/>
        <end position="30"/>
    </location>
</feature>
<dbReference type="AlphaFoldDB" id="A0A6J4UUQ9"/>
<dbReference type="EMBL" id="CADCWF010000149">
    <property type="protein sequence ID" value="CAA9558761.1"/>
    <property type="molecule type" value="Genomic_DNA"/>
</dbReference>
<evidence type="ECO:0000313" key="2">
    <source>
        <dbReference type="EMBL" id="CAA9558761.1"/>
    </source>
</evidence>
<sequence length="44" mass="4567">WRTDLAGCWTAATRAPWRGGSAGSASGWASRRSRHPVASLPGSA</sequence>
<gene>
    <name evidence="2" type="ORF">AVDCRST_MAG59-2307</name>
</gene>